<dbReference type="EMBL" id="LUGH01000324">
    <property type="protein sequence ID" value="OBZ86154.1"/>
    <property type="molecule type" value="Genomic_DNA"/>
</dbReference>
<organism evidence="1 2">
    <name type="scientific">Choanephora cucurbitarum</name>
    <dbReference type="NCBI Taxonomy" id="101091"/>
    <lineage>
        <taxon>Eukaryota</taxon>
        <taxon>Fungi</taxon>
        <taxon>Fungi incertae sedis</taxon>
        <taxon>Mucoromycota</taxon>
        <taxon>Mucoromycotina</taxon>
        <taxon>Mucoromycetes</taxon>
        <taxon>Mucorales</taxon>
        <taxon>Mucorineae</taxon>
        <taxon>Choanephoraceae</taxon>
        <taxon>Choanephoroideae</taxon>
        <taxon>Choanephora</taxon>
    </lineage>
</organism>
<gene>
    <name evidence="1" type="ORF">A0J61_05796</name>
</gene>
<sequence>MKVNTRSLGEEAEATGEKRRRTIVFPFHGRWLKSEGEERLSSRLSCLEITLEGANSLLPGVADCVSIAFGRACRLEASGQICCVFSQYILCVV</sequence>
<evidence type="ECO:0000313" key="2">
    <source>
        <dbReference type="Proteomes" id="UP000093000"/>
    </source>
</evidence>
<evidence type="ECO:0000313" key="1">
    <source>
        <dbReference type="EMBL" id="OBZ86154.1"/>
    </source>
</evidence>
<comment type="caution">
    <text evidence="1">The sequence shown here is derived from an EMBL/GenBank/DDBJ whole genome shotgun (WGS) entry which is preliminary data.</text>
</comment>
<keyword evidence="2" id="KW-1185">Reference proteome</keyword>
<proteinExistence type="predicted"/>
<accession>A0A1C7NFN4</accession>
<name>A0A1C7NFN4_9FUNG</name>
<protein>
    <submittedName>
        <fullName evidence="1">Uncharacterized protein</fullName>
    </submittedName>
</protein>
<dbReference type="AlphaFoldDB" id="A0A1C7NFN4"/>
<dbReference type="Proteomes" id="UP000093000">
    <property type="component" value="Unassembled WGS sequence"/>
</dbReference>
<dbReference type="InParanoid" id="A0A1C7NFN4"/>
<reference evidence="1 2" key="1">
    <citation type="submission" date="2016-03" db="EMBL/GenBank/DDBJ databases">
        <title>Choanephora cucurbitarum.</title>
        <authorList>
            <person name="Min B."/>
            <person name="Park H."/>
            <person name="Park J.-H."/>
            <person name="Shin H.-D."/>
            <person name="Choi I.-G."/>
        </authorList>
    </citation>
    <scope>NUCLEOTIDE SEQUENCE [LARGE SCALE GENOMIC DNA]</scope>
    <source>
        <strain evidence="1 2">KUS-F28377</strain>
    </source>
</reference>